<evidence type="ECO:0000256" key="3">
    <source>
        <dbReference type="ARBA" id="ARBA00022722"/>
    </source>
</evidence>
<keyword evidence="6 10" id="KW-0863">Zinc-finger</keyword>
<dbReference type="PANTHER" id="PTHR12876:SF10">
    <property type="entry name" value="ENDORIBONUCLEASE ZC3H12A"/>
    <property type="match status" value="1"/>
</dbReference>
<evidence type="ECO:0000256" key="9">
    <source>
        <dbReference type="ARBA" id="ARBA00022842"/>
    </source>
</evidence>
<dbReference type="Pfam" id="PF18561">
    <property type="entry name" value="Regnase_1_C"/>
    <property type="match status" value="1"/>
</dbReference>
<dbReference type="PANTHER" id="PTHR12876">
    <property type="entry name" value="N4BP1-RELATED"/>
    <property type="match status" value="1"/>
</dbReference>
<feature type="region of interest" description="Disordered" evidence="11">
    <location>
        <begin position="348"/>
        <end position="405"/>
    </location>
</feature>
<evidence type="ECO:0000256" key="1">
    <source>
        <dbReference type="ARBA" id="ARBA00001946"/>
    </source>
</evidence>
<protein>
    <submittedName>
        <fullName evidence="13">Zinc finger CCCH-type containing 12A</fullName>
    </submittedName>
</protein>
<evidence type="ECO:0000256" key="11">
    <source>
        <dbReference type="SAM" id="MobiDB-lite"/>
    </source>
</evidence>
<keyword evidence="5" id="KW-0255">Endonuclease</keyword>
<comment type="cofactor">
    <cofactor evidence="1">
        <name>Mg(2+)</name>
        <dbReference type="ChEBI" id="CHEBI:18420"/>
    </cofactor>
</comment>
<comment type="similarity">
    <text evidence="2">Belongs to the ZC3H12 family.</text>
</comment>
<dbReference type="Gene3D" id="3.40.50.11980">
    <property type="match status" value="1"/>
</dbReference>
<feature type="compositionally biased region" description="Polar residues" evidence="11">
    <location>
        <begin position="352"/>
        <end position="361"/>
    </location>
</feature>
<name>A0A8C8R8S9_9SAUR</name>
<feature type="compositionally biased region" description="Basic and acidic residues" evidence="11">
    <location>
        <begin position="383"/>
        <end position="398"/>
    </location>
</feature>
<evidence type="ECO:0000256" key="10">
    <source>
        <dbReference type="PROSITE-ProRule" id="PRU00723"/>
    </source>
</evidence>
<evidence type="ECO:0000256" key="8">
    <source>
        <dbReference type="ARBA" id="ARBA00022833"/>
    </source>
</evidence>
<keyword evidence="3" id="KW-0540">Nuclease</keyword>
<keyword evidence="9" id="KW-0460">Magnesium</keyword>
<evidence type="ECO:0000256" key="6">
    <source>
        <dbReference type="ARBA" id="ARBA00022771"/>
    </source>
</evidence>
<evidence type="ECO:0000256" key="5">
    <source>
        <dbReference type="ARBA" id="ARBA00022759"/>
    </source>
</evidence>
<dbReference type="GO" id="GO:0016787">
    <property type="term" value="F:hydrolase activity"/>
    <property type="evidence" value="ECO:0007669"/>
    <property type="project" value="UniProtKB-KW"/>
</dbReference>
<dbReference type="Ensembl" id="ENSPCET00000001925.1">
    <property type="protein sequence ID" value="ENSPCEP00000001863.1"/>
    <property type="gene ID" value="ENSPCEG00000001548.1"/>
</dbReference>
<keyword evidence="4 10" id="KW-0479">Metal-binding</keyword>
<evidence type="ECO:0000313" key="14">
    <source>
        <dbReference type="Proteomes" id="UP000694393"/>
    </source>
</evidence>
<reference evidence="13" key="2">
    <citation type="submission" date="2025-09" db="UniProtKB">
        <authorList>
            <consortium name="Ensembl"/>
        </authorList>
    </citation>
    <scope>IDENTIFICATION</scope>
</reference>
<evidence type="ECO:0000259" key="12">
    <source>
        <dbReference type="PROSITE" id="PS50103"/>
    </source>
</evidence>
<dbReference type="InterPro" id="IPR040546">
    <property type="entry name" value="Rege-1_UBA-like"/>
</dbReference>
<dbReference type="GO" id="GO:0008270">
    <property type="term" value="F:zinc ion binding"/>
    <property type="evidence" value="ECO:0007669"/>
    <property type="project" value="UniProtKB-KW"/>
</dbReference>
<proteinExistence type="inferred from homology"/>
<keyword evidence="8 10" id="KW-0862">Zinc</keyword>
<dbReference type="InterPro" id="IPR000571">
    <property type="entry name" value="Znf_CCCH"/>
</dbReference>
<feature type="region of interest" description="Disordered" evidence="11">
    <location>
        <begin position="556"/>
        <end position="590"/>
    </location>
</feature>
<dbReference type="GO" id="GO:0003729">
    <property type="term" value="F:mRNA binding"/>
    <property type="evidence" value="ECO:0007669"/>
    <property type="project" value="TreeGrafter"/>
</dbReference>
<dbReference type="AlphaFoldDB" id="A0A8C8R8S9"/>
<evidence type="ECO:0000256" key="7">
    <source>
        <dbReference type="ARBA" id="ARBA00022801"/>
    </source>
</evidence>
<sequence length="666" mass="75152">MSSRDTSENNHLNLSCVVPAKGQSPTECQPYSMVDVEPPAVQERLRVFEQDLMDSAEMQMKVDFFRKLGYSSEEIYVVLQKLGLNADTNTVLGELVKHGATAADRETTDPPQEAVEAPLIPRGVDTNKTPAPVPPLEEKEGSNLKPIVIDGSNVAMSHGNKEVFSCRGILLAVHWFWDRGHQDITVFVPSWRKEQPRPDVPITDQHILRDLEKKKILVFTPSRRVGGKRVVCYDDRFIVKLACESDGIVVSNDTYRDLQNERQEWKKFIEERLLMYSFVNDKFMPPDDPLGRHGPSLENFLRKKPVVPEHKKQQCPYGKKCTYGIKCKFYHPERINQPQRSVADELRANARLSPTRSPTSTAKEEKKNKRHLQAELFCSASPDSDKGSVQKVSMERKSSAQKSKPCDSSLVIKSCALGSVPSNNGSYRSSDWFQHPPPSPHMDSLSYPSQEHLDSGIGSLENQMSEMWPCRSASHSEHSHPEKMAACSCSCGRQRPVYQQSPSVEQDPLGHYNHGSRKSVSSSAGFLPYSPQISHSSSSHSFPGYGMPVHPDNARHYSVPNEYNAPSPHPREYWSEPYQMPPPPARPSNIRDPHPLQRAPRPAFSDHCQWTLPDRFAEERANVHVKLCGIFHPHLVDAVMSRFPQLLDPQRLAAEILTYKSQNPSM</sequence>
<dbReference type="FunFam" id="3.40.50.11980:FF:000001">
    <property type="entry name" value="ZC3H12A isoform 1"/>
    <property type="match status" value="1"/>
</dbReference>
<keyword evidence="7" id="KW-0378">Hydrolase</keyword>
<dbReference type="InterPro" id="IPR051101">
    <property type="entry name" value="ZC3H12/N4BP1_RNase_Reg"/>
</dbReference>
<dbReference type="Pfam" id="PF18039">
    <property type="entry name" value="UBA_6"/>
    <property type="match status" value="1"/>
</dbReference>
<dbReference type="InterPro" id="IPR040757">
    <property type="entry name" value="Regnase_1/ZC3H12_C"/>
</dbReference>
<dbReference type="Proteomes" id="UP000694393">
    <property type="component" value="Unplaced"/>
</dbReference>
<reference evidence="13" key="1">
    <citation type="submission" date="2025-08" db="UniProtKB">
        <authorList>
            <consortium name="Ensembl"/>
        </authorList>
    </citation>
    <scope>IDENTIFICATION</scope>
</reference>
<dbReference type="CDD" id="cd18729">
    <property type="entry name" value="PIN_Zc3h12-like"/>
    <property type="match status" value="1"/>
</dbReference>
<dbReference type="GO" id="GO:0005634">
    <property type="term" value="C:nucleus"/>
    <property type="evidence" value="ECO:0007669"/>
    <property type="project" value="TreeGrafter"/>
</dbReference>
<dbReference type="InterPro" id="IPR021869">
    <property type="entry name" value="RNase_Zc3h12_NYN"/>
</dbReference>
<evidence type="ECO:0000313" key="13">
    <source>
        <dbReference type="Ensembl" id="ENSPCEP00000001863.1"/>
    </source>
</evidence>
<dbReference type="Pfam" id="PF11977">
    <property type="entry name" value="RNase_Zc3h12a"/>
    <property type="match status" value="1"/>
</dbReference>
<dbReference type="PROSITE" id="PS50103">
    <property type="entry name" value="ZF_C3H1"/>
    <property type="match status" value="1"/>
</dbReference>
<dbReference type="GO" id="GO:0004521">
    <property type="term" value="F:RNA endonuclease activity"/>
    <property type="evidence" value="ECO:0007669"/>
    <property type="project" value="TreeGrafter"/>
</dbReference>
<keyword evidence="14" id="KW-1185">Reference proteome</keyword>
<dbReference type="GO" id="GO:0036464">
    <property type="term" value="C:cytoplasmic ribonucleoprotein granule"/>
    <property type="evidence" value="ECO:0007669"/>
    <property type="project" value="TreeGrafter"/>
</dbReference>
<feature type="region of interest" description="Disordered" evidence="11">
    <location>
        <begin position="502"/>
        <end position="523"/>
    </location>
</feature>
<feature type="domain" description="C3H1-type" evidence="12">
    <location>
        <begin position="301"/>
        <end position="334"/>
    </location>
</feature>
<evidence type="ECO:0000256" key="4">
    <source>
        <dbReference type="ARBA" id="ARBA00022723"/>
    </source>
</evidence>
<organism evidence="13 14">
    <name type="scientific">Pelusios castaneus</name>
    <name type="common">West African mud turtle</name>
    <dbReference type="NCBI Taxonomy" id="367368"/>
    <lineage>
        <taxon>Eukaryota</taxon>
        <taxon>Metazoa</taxon>
        <taxon>Chordata</taxon>
        <taxon>Craniata</taxon>
        <taxon>Vertebrata</taxon>
        <taxon>Euteleostomi</taxon>
        <taxon>Archelosauria</taxon>
        <taxon>Testudinata</taxon>
        <taxon>Testudines</taxon>
        <taxon>Pleurodira</taxon>
        <taxon>Pelomedusidae</taxon>
        <taxon>Pelusios</taxon>
    </lineage>
</organism>
<feature type="zinc finger region" description="C3H1-type" evidence="10">
    <location>
        <begin position="301"/>
        <end position="334"/>
    </location>
</feature>
<feature type="region of interest" description="Disordered" evidence="11">
    <location>
        <begin position="426"/>
        <end position="445"/>
    </location>
</feature>
<accession>A0A8C8R8S9</accession>
<dbReference type="GO" id="GO:0061158">
    <property type="term" value="P:3'-UTR-mediated mRNA destabilization"/>
    <property type="evidence" value="ECO:0007669"/>
    <property type="project" value="TreeGrafter"/>
</dbReference>
<evidence type="ECO:0000256" key="2">
    <source>
        <dbReference type="ARBA" id="ARBA00010922"/>
    </source>
</evidence>